<name>A0A0C2YUG7_HEBCY</name>
<protein>
    <submittedName>
        <fullName evidence="2">Uncharacterized protein</fullName>
    </submittedName>
</protein>
<organism evidence="2 3">
    <name type="scientific">Hebeloma cylindrosporum</name>
    <dbReference type="NCBI Taxonomy" id="76867"/>
    <lineage>
        <taxon>Eukaryota</taxon>
        <taxon>Fungi</taxon>
        <taxon>Dikarya</taxon>
        <taxon>Basidiomycota</taxon>
        <taxon>Agaricomycotina</taxon>
        <taxon>Agaricomycetes</taxon>
        <taxon>Agaricomycetidae</taxon>
        <taxon>Agaricales</taxon>
        <taxon>Agaricineae</taxon>
        <taxon>Hymenogastraceae</taxon>
        <taxon>Hebeloma</taxon>
    </lineage>
</organism>
<dbReference type="Proteomes" id="UP000053424">
    <property type="component" value="Unassembled WGS sequence"/>
</dbReference>
<feature type="compositionally biased region" description="Polar residues" evidence="1">
    <location>
        <begin position="99"/>
        <end position="114"/>
    </location>
</feature>
<reference evidence="2 3" key="1">
    <citation type="submission" date="2014-04" db="EMBL/GenBank/DDBJ databases">
        <authorList>
            <consortium name="DOE Joint Genome Institute"/>
            <person name="Kuo A."/>
            <person name="Gay G."/>
            <person name="Dore J."/>
            <person name="Kohler A."/>
            <person name="Nagy L.G."/>
            <person name="Floudas D."/>
            <person name="Copeland A."/>
            <person name="Barry K.W."/>
            <person name="Cichocki N."/>
            <person name="Veneault-Fourrey C."/>
            <person name="LaButti K."/>
            <person name="Lindquist E.A."/>
            <person name="Lipzen A."/>
            <person name="Lundell T."/>
            <person name="Morin E."/>
            <person name="Murat C."/>
            <person name="Sun H."/>
            <person name="Tunlid A."/>
            <person name="Henrissat B."/>
            <person name="Grigoriev I.V."/>
            <person name="Hibbett D.S."/>
            <person name="Martin F."/>
            <person name="Nordberg H.P."/>
            <person name="Cantor M.N."/>
            <person name="Hua S.X."/>
        </authorList>
    </citation>
    <scope>NUCLEOTIDE SEQUENCE [LARGE SCALE GENOMIC DNA]</scope>
    <source>
        <strain evidence="3">h7</strain>
    </source>
</reference>
<reference evidence="3" key="2">
    <citation type="submission" date="2015-01" db="EMBL/GenBank/DDBJ databases">
        <title>Evolutionary Origins and Diversification of the Mycorrhizal Mutualists.</title>
        <authorList>
            <consortium name="DOE Joint Genome Institute"/>
            <consortium name="Mycorrhizal Genomics Consortium"/>
            <person name="Kohler A."/>
            <person name="Kuo A."/>
            <person name="Nagy L.G."/>
            <person name="Floudas D."/>
            <person name="Copeland A."/>
            <person name="Barry K.W."/>
            <person name="Cichocki N."/>
            <person name="Veneault-Fourrey C."/>
            <person name="LaButti K."/>
            <person name="Lindquist E.A."/>
            <person name="Lipzen A."/>
            <person name="Lundell T."/>
            <person name="Morin E."/>
            <person name="Murat C."/>
            <person name="Riley R."/>
            <person name="Ohm R."/>
            <person name="Sun H."/>
            <person name="Tunlid A."/>
            <person name="Henrissat B."/>
            <person name="Grigoriev I.V."/>
            <person name="Hibbett D.S."/>
            <person name="Martin F."/>
        </authorList>
    </citation>
    <scope>NUCLEOTIDE SEQUENCE [LARGE SCALE GENOMIC DNA]</scope>
    <source>
        <strain evidence="3">h7</strain>
    </source>
</reference>
<gene>
    <name evidence="2" type="ORF">M413DRAFT_8971</name>
</gene>
<evidence type="ECO:0000313" key="3">
    <source>
        <dbReference type="Proteomes" id="UP000053424"/>
    </source>
</evidence>
<keyword evidence="3" id="KW-1185">Reference proteome</keyword>
<proteinExistence type="predicted"/>
<dbReference type="EMBL" id="KN831773">
    <property type="protein sequence ID" value="KIM44627.1"/>
    <property type="molecule type" value="Genomic_DNA"/>
</dbReference>
<feature type="compositionally biased region" description="Low complexity" evidence="1">
    <location>
        <begin position="161"/>
        <end position="174"/>
    </location>
</feature>
<feature type="region of interest" description="Disordered" evidence="1">
    <location>
        <begin position="1"/>
        <end position="77"/>
    </location>
</feature>
<evidence type="ECO:0000313" key="2">
    <source>
        <dbReference type="EMBL" id="KIM44627.1"/>
    </source>
</evidence>
<evidence type="ECO:0000256" key="1">
    <source>
        <dbReference type="SAM" id="MobiDB-lite"/>
    </source>
</evidence>
<dbReference type="HOGENOM" id="CLU_453450_0_0_1"/>
<accession>A0A0C2YUG7</accession>
<feature type="region of interest" description="Disordered" evidence="1">
    <location>
        <begin position="89"/>
        <end position="185"/>
    </location>
</feature>
<sequence>MGHQDQCIEQCRVTDDNPQSKPADPPSVDELESEDGNVPMQSPFFQDSNHPPPPRQSSSPSNNPPHNFPPNNYFSSRPKIVKPAFIHDSSPRQTIGGASPTSNVNENSFNSVTINHHHHYHPPSGNMACTPIPEQDDIHDDDASINAGQKQEFHPSPSPPLSYSSSPLPSTSTTHHVPNGLSTISSLHNRQGDYIADHSSINNTRVPEVDAPSVITVSSAECSPGTSSLHPLLRSSLLGVGSEIRSADEPKPRSTRRAVIQLKHTIKSSLKSGTQSILSSKAFSSIASPSKAPEPLQIVKRVPVVLLRGEKRRFPKNVDVYMHTELDPEPGLEPLHPLRDPNMTYRRSLDDSLDAVYGVNVYDVGYFDGGGRFKLLFNLQMTQEENENLLKFQFKTTSFLPLTGGDVSCVSLNRDNFQVWHDKKIAPDRLKYNRPDKSSDTLFFCDFPNDLRKISRQPLEYLCRFKVRSRITHGTAIAIMGQLKQYMDAMDVPITQQDYFEVQSIEWYRHAKGERNPNIENGDLVLITHCYKAPSWGYINYQFDSGELETTRDTWAAFQPGNHLNIKLREMTQQQDLPISVLASEATRSIATARLGNPCADN</sequence>
<dbReference type="AlphaFoldDB" id="A0A0C2YUG7"/>